<evidence type="ECO:0000256" key="7">
    <source>
        <dbReference type="ARBA" id="ARBA00022759"/>
    </source>
</evidence>
<comment type="caution">
    <text evidence="21">The sequence shown here is derived from an EMBL/GenBank/DDBJ whole genome shotgun (WGS) entry which is preliminary data.</text>
</comment>
<dbReference type="Pfam" id="PF17921">
    <property type="entry name" value="Integrase_H2C2"/>
    <property type="match status" value="1"/>
</dbReference>
<dbReference type="InterPro" id="IPR012337">
    <property type="entry name" value="RNaseH-like_sf"/>
</dbReference>
<feature type="domain" description="Integrase catalytic" evidence="20">
    <location>
        <begin position="1269"/>
        <end position="1433"/>
    </location>
</feature>
<dbReference type="GO" id="GO:0015074">
    <property type="term" value="P:DNA integration"/>
    <property type="evidence" value="ECO:0007669"/>
    <property type="project" value="UniProtKB-KW"/>
</dbReference>
<feature type="domain" description="Chromo" evidence="18">
    <location>
        <begin position="1577"/>
        <end position="1627"/>
    </location>
</feature>
<dbReference type="PANTHER" id="PTHR37984:SF5">
    <property type="entry name" value="PROTEIN NYNRIN-LIKE"/>
    <property type="match status" value="1"/>
</dbReference>
<evidence type="ECO:0000256" key="3">
    <source>
        <dbReference type="ARBA" id="ARBA00022695"/>
    </source>
</evidence>
<feature type="compositionally biased region" description="Polar residues" evidence="17">
    <location>
        <begin position="429"/>
        <end position="442"/>
    </location>
</feature>
<feature type="compositionally biased region" description="Low complexity" evidence="17">
    <location>
        <begin position="28"/>
        <end position="38"/>
    </location>
</feature>
<dbReference type="Gene3D" id="3.10.10.10">
    <property type="entry name" value="HIV Type 1 Reverse Transcriptase, subunit A, domain 1"/>
    <property type="match status" value="1"/>
</dbReference>
<dbReference type="InterPro" id="IPR021109">
    <property type="entry name" value="Peptidase_aspartic_dom_sf"/>
</dbReference>
<dbReference type="PROSITE" id="PS50994">
    <property type="entry name" value="INTEGRASE"/>
    <property type="match status" value="1"/>
</dbReference>
<dbReference type="SUPFAM" id="SSF56672">
    <property type="entry name" value="DNA/RNA polymerases"/>
    <property type="match status" value="1"/>
</dbReference>
<dbReference type="Pfam" id="PF00665">
    <property type="entry name" value="rve"/>
    <property type="match status" value="1"/>
</dbReference>
<keyword evidence="12" id="KW-0239">DNA-directed DNA polymerase</keyword>
<dbReference type="GO" id="GO:0004190">
    <property type="term" value="F:aspartic-type endopeptidase activity"/>
    <property type="evidence" value="ECO:0007669"/>
    <property type="project" value="UniProtKB-KW"/>
</dbReference>
<evidence type="ECO:0000256" key="11">
    <source>
        <dbReference type="ARBA" id="ARBA00022918"/>
    </source>
</evidence>
<dbReference type="InterPro" id="IPR001584">
    <property type="entry name" value="Integrase_cat-core"/>
</dbReference>
<dbReference type="Pfam" id="PF24626">
    <property type="entry name" value="SH3_Tf2-1"/>
    <property type="match status" value="1"/>
</dbReference>
<keyword evidence="11" id="KW-0695">RNA-directed DNA polymerase</keyword>
<proteinExistence type="predicted"/>
<dbReference type="FunFam" id="3.10.20.370:FF:000001">
    <property type="entry name" value="Retrovirus-related Pol polyprotein from transposon 17.6-like protein"/>
    <property type="match status" value="1"/>
</dbReference>
<organism evidence="21 22">
    <name type="scientific">Rosa chinensis</name>
    <name type="common">China rose</name>
    <dbReference type="NCBI Taxonomy" id="74649"/>
    <lineage>
        <taxon>Eukaryota</taxon>
        <taxon>Viridiplantae</taxon>
        <taxon>Streptophyta</taxon>
        <taxon>Embryophyta</taxon>
        <taxon>Tracheophyta</taxon>
        <taxon>Spermatophyta</taxon>
        <taxon>Magnoliopsida</taxon>
        <taxon>eudicotyledons</taxon>
        <taxon>Gunneridae</taxon>
        <taxon>Pentapetalae</taxon>
        <taxon>rosids</taxon>
        <taxon>fabids</taxon>
        <taxon>Rosales</taxon>
        <taxon>Rosaceae</taxon>
        <taxon>Rosoideae</taxon>
        <taxon>Rosoideae incertae sedis</taxon>
        <taxon>Rosa</taxon>
    </lineage>
</organism>
<dbReference type="GO" id="GO:0046872">
    <property type="term" value="F:metal ion binding"/>
    <property type="evidence" value="ECO:0007669"/>
    <property type="project" value="UniProtKB-KW"/>
</dbReference>
<evidence type="ECO:0000256" key="4">
    <source>
        <dbReference type="ARBA" id="ARBA00022722"/>
    </source>
</evidence>
<dbReference type="FunFam" id="3.10.10.10:FF:000007">
    <property type="entry name" value="Retrovirus-related Pol polyprotein from transposon 17.6-like Protein"/>
    <property type="match status" value="1"/>
</dbReference>
<gene>
    <name evidence="21" type="ORF">RchiOBHm_Chr6g0250891</name>
</gene>
<evidence type="ECO:0000256" key="5">
    <source>
        <dbReference type="ARBA" id="ARBA00022723"/>
    </source>
</evidence>
<keyword evidence="10" id="KW-0229">DNA integration</keyword>
<protein>
    <submittedName>
        <fullName evidence="21">Putative nucleotidyltransferase, Ribonuclease H</fullName>
        <ecNumber evidence="21">2.7.7.-</ecNumber>
        <ecNumber evidence="21">3.1.26.4</ecNumber>
    </submittedName>
</protein>
<dbReference type="GO" id="GO:0003887">
    <property type="term" value="F:DNA-directed DNA polymerase activity"/>
    <property type="evidence" value="ECO:0007669"/>
    <property type="project" value="UniProtKB-KW"/>
</dbReference>
<dbReference type="EC" id="2.7.7.-" evidence="21"/>
<keyword evidence="2 21" id="KW-0808">Transferase</keyword>
<dbReference type="CDD" id="cd01647">
    <property type="entry name" value="RT_LTR"/>
    <property type="match status" value="1"/>
</dbReference>
<dbReference type="PROSITE" id="PS50878">
    <property type="entry name" value="RT_POL"/>
    <property type="match status" value="1"/>
</dbReference>
<evidence type="ECO:0000259" key="19">
    <source>
        <dbReference type="PROSITE" id="PS50878"/>
    </source>
</evidence>
<reference evidence="21 22" key="1">
    <citation type="journal article" date="2018" name="Nat. Genet.">
        <title>The Rosa genome provides new insights in the design of modern roses.</title>
        <authorList>
            <person name="Bendahmane M."/>
        </authorList>
    </citation>
    <scope>NUCLEOTIDE SEQUENCE [LARGE SCALE GENOMIC DNA]</scope>
    <source>
        <strain evidence="22">cv. Old Blush</strain>
    </source>
</reference>
<feature type="compositionally biased region" description="Polar residues" evidence="17">
    <location>
        <begin position="1"/>
        <end position="15"/>
    </location>
</feature>
<dbReference type="GO" id="GO:0003677">
    <property type="term" value="F:DNA binding"/>
    <property type="evidence" value="ECO:0007669"/>
    <property type="project" value="UniProtKB-KW"/>
</dbReference>
<keyword evidence="9" id="KW-0460">Magnesium</keyword>
<dbReference type="EMBL" id="PDCK01000044">
    <property type="protein sequence ID" value="PRQ22490.1"/>
    <property type="molecule type" value="Genomic_DNA"/>
</dbReference>
<feature type="domain" description="Reverse transcriptase" evidence="19">
    <location>
        <begin position="752"/>
        <end position="931"/>
    </location>
</feature>
<dbReference type="Gene3D" id="3.10.20.370">
    <property type="match status" value="1"/>
</dbReference>
<keyword evidence="6" id="KW-0064">Aspartyl protease</keyword>
<feature type="region of interest" description="Disordered" evidence="17">
    <location>
        <begin position="406"/>
        <end position="458"/>
    </location>
</feature>
<dbReference type="Proteomes" id="UP000238479">
    <property type="component" value="Chromosome 6"/>
</dbReference>
<dbReference type="Gene3D" id="2.40.50.40">
    <property type="match status" value="1"/>
</dbReference>
<dbReference type="Gene3D" id="3.30.420.10">
    <property type="entry name" value="Ribonuclease H-like superfamily/Ribonuclease H"/>
    <property type="match status" value="1"/>
</dbReference>
<keyword evidence="13" id="KW-0238">DNA-binding</keyword>
<evidence type="ECO:0000256" key="14">
    <source>
        <dbReference type="ARBA" id="ARBA00023172"/>
    </source>
</evidence>
<keyword evidence="8 21" id="KW-0378">Hydrolase</keyword>
<evidence type="ECO:0000256" key="13">
    <source>
        <dbReference type="ARBA" id="ARBA00023125"/>
    </source>
</evidence>
<keyword evidence="3 21" id="KW-0548">Nucleotidyltransferase</keyword>
<evidence type="ECO:0000313" key="21">
    <source>
        <dbReference type="EMBL" id="PRQ22490.1"/>
    </source>
</evidence>
<dbReference type="EC" id="3.1.26.4" evidence="21"/>
<dbReference type="GO" id="GO:0003964">
    <property type="term" value="F:RNA-directed DNA polymerase activity"/>
    <property type="evidence" value="ECO:0007669"/>
    <property type="project" value="UniProtKB-KW"/>
</dbReference>
<keyword evidence="14" id="KW-0233">DNA recombination</keyword>
<dbReference type="Gene3D" id="1.10.340.70">
    <property type="match status" value="1"/>
</dbReference>
<evidence type="ECO:0000259" key="18">
    <source>
        <dbReference type="PROSITE" id="PS50013"/>
    </source>
</evidence>
<dbReference type="InterPro" id="IPR043128">
    <property type="entry name" value="Rev_trsase/Diguanyl_cyclase"/>
</dbReference>
<dbReference type="OMA" id="GHTEREF"/>
<keyword evidence="15" id="KW-0511">Multifunctional enzyme</keyword>
<dbReference type="GO" id="GO:0004523">
    <property type="term" value="F:RNA-DNA hybrid ribonuclease activity"/>
    <property type="evidence" value="ECO:0007669"/>
    <property type="project" value="UniProtKB-EC"/>
</dbReference>
<dbReference type="InterPro" id="IPR016197">
    <property type="entry name" value="Chromo-like_dom_sf"/>
</dbReference>
<accession>A0A2P6PKQ3</accession>
<evidence type="ECO:0000256" key="12">
    <source>
        <dbReference type="ARBA" id="ARBA00022932"/>
    </source>
</evidence>
<dbReference type="InterPro" id="IPR000477">
    <property type="entry name" value="RT_dom"/>
</dbReference>
<name>A0A2P6PKQ3_ROSCH</name>
<evidence type="ECO:0000256" key="8">
    <source>
        <dbReference type="ARBA" id="ARBA00022801"/>
    </source>
</evidence>
<evidence type="ECO:0000256" key="16">
    <source>
        <dbReference type="SAM" id="Coils"/>
    </source>
</evidence>
<sequence>MTLRGLQNPTPSIPFSSALVDPPPSSPTPLHQPSSSTSVSDTQALNLQNTIEFLQNQNEDLHTSFESFQNRMSAQFAALQNTVVASLVHRPQPPVSNTCSTPASGSPQIIFGSLNSASPIITPPCSTTGTTSSISPSSSTIPPESQPNPPPQSTPPPQYSWPYPPHYYSHPPISPLAPPPGFHSIPGPSSSAVYSTITSSISDPIHSAPHPHLFPPQPVPPYKLLQTPYPHQDHTFRPPKIDLPRFTGDDAVGWVAMAERYLRVHRIPLHEQVAMVSSHFGPDASVWMNAFEQRHPFSTWDLFITAFLEHFGAGSNTDFKSQLSHLQQWNSVDEFITEFTKLSCRAPEWSDEQLLPIFLGGLKPEIRHDVMAMEPRSLSHAHRLARRYEAKVKDLHAATSHTFRSQPWSYGRPVGGPHHSPFPAMSHGPTPTTQPPNSNLVTTGRPAGPYRRYSTAEQRDRREKGLCYTCDEPYSKYHVCKRPFLAIMEAPTATTTEELSEFHDAAASLEDPPVASAEILPLHAITESAAGDVMRIDGSILNTPIRVFIDCGSASNFLNPVVAQRLGLQIHHDSQLTFTSASGHPLQPMGTVRNVTVKVQSFTFTDDFFLLPVTGCDLVLGAKWLNTLGFIGWHFAEKVMVFFMDGQCYTLHGLSATNRTPDTSGLLALVQAEQSSSLLQTGIDPVHTLPQCVQDLLSLFDDLFQPPTRLPPKRAIDHRITLLPNSGPVNVRPYRYAHSQKDELEAQVQEMLQAGLIRPSSSPYSSPVLLVKKKEGTWRFCVDYRGLNAVTVKDRFPIPVVDELLDELHGATYFTKLDLRSGYHQIRMHEDDIEKTAFRTHDGHFEFVVMPFGLTNAPSTFQALMNHIFKPLLRKFVLVFFDDILIFSSDLLTHLSHITHVFELLRANNLKLKLSKCALAKTQVEYLGHVVSAKGVEMDPSKIKCITDWPKPKSVKSLRGFLGLAGYYRRFVPYFGVIAQPLTAMLKTDNFQWNPASEQAFERLKQAIISAPVLALPDFTKPFVVETDASGSGIGAVLTQEKHPVAFLSKSLSPNHQAMSTYDREMFAVMYAIDKWRPYLLGNSFKILTDHQTLKHLMDQRISTPAQHKWIAKLLGYNYTIEYKAGNTNTVPDILSRRHELCAIQTVSSPVFDSIYLIDRACQHDPSAQAIIQALKDGIPTNKNFKLHQGRLFYKDRIFVPETSEWRSKLLLEFHASLQAGHSGYLRTLTRLSRNFAWPGMRKDVKLYVASCDQCQRQKYESIHPPGLLQPLPIPDHTWEDISMDFVEGLPDSQGYNAIMVVVDRLSKYAHFVPVSHPFTASQIADTFMKHIFKLHGMPKRIVSDRDPVFLSHFWTVFFKLQGTQLCHSSAYHPQSDGQSEVVNRSLEHFLRCFVLDKPSTWKELLHWAEWWNNTTFHSTIRMSPFEALYGHPPPSIEKYLPGSTKVNAVDSALQTRDLLLQNLKSHMAEAQNRMKQIYDKGHTEREFTEGDWVFLKLHPYRQRSLLKRSSHKLAPRYYGPFQVVKKIGTVAYHLKLPPSSRLHPVFHVSLLKRRIGDDIPVSPTLPQFDNSGEFQWQPLKVLDMGTRSLNKKRITTWLIQWKGLPVEDATWEDAHDIAARFPVFCA</sequence>
<dbReference type="Pfam" id="PF17919">
    <property type="entry name" value="RT_RNaseH_2"/>
    <property type="match status" value="1"/>
</dbReference>
<dbReference type="InterPro" id="IPR000953">
    <property type="entry name" value="Chromo/chromo_shadow_dom"/>
</dbReference>
<dbReference type="SUPFAM" id="SSF50630">
    <property type="entry name" value="Acid proteases"/>
    <property type="match status" value="1"/>
</dbReference>
<dbReference type="GO" id="GO:0006310">
    <property type="term" value="P:DNA recombination"/>
    <property type="evidence" value="ECO:0007669"/>
    <property type="project" value="UniProtKB-KW"/>
</dbReference>
<feature type="region of interest" description="Disordered" evidence="17">
    <location>
        <begin position="121"/>
        <end position="161"/>
    </location>
</feature>
<dbReference type="Gene3D" id="3.30.70.270">
    <property type="match status" value="2"/>
</dbReference>
<dbReference type="PANTHER" id="PTHR37984">
    <property type="entry name" value="PROTEIN CBG26694"/>
    <property type="match status" value="1"/>
</dbReference>
<evidence type="ECO:0000256" key="9">
    <source>
        <dbReference type="ARBA" id="ARBA00022842"/>
    </source>
</evidence>
<keyword evidence="7" id="KW-0255">Endonuclease</keyword>
<evidence type="ECO:0000256" key="6">
    <source>
        <dbReference type="ARBA" id="ARBA00022750"/>
    </source>
</evidence>
<evidence type="ECO:0000313" key="22">
    <source>
        <dbReference type="Proteomes" id="UP000238479"/>
    </source>
</evidence>
<keyword evidence="22" id="KW-1185">Reference proteome</keyword>
<feature type="compositionally biased region" description="Pro residues" evidence="17">
    <location>
        <begin position="144"/>
        <end position="161"/>
    </location>
</feature>
<dbReference type="InterPro" id="IPR036397">
    <property type="entry name" value="RNaseH_sf"/>
</dbReference>
<dbReference type="CDD" id="cd00303">
    <property type="entry name" value="retropepsin_like"/>
    <property type="match status" value="1"/>
</dbReference>
<dbReference type="SUPFAM" id="SSF54160">
    <property type="entry name" value="Chromo domain-like"/>
    <property type="match status" value="1"/>
</dbReference>
<dbReference type="Pfam" id="PF19259">
    <property type="entry name" value="Ty3_capsid"/>
    <property type="match status" value="1"/>
</dbReference>
<keyword evidence="4" id="KW-0540">Nuclease</keyword>
<evidence type="ECO:0000259" key="20">
    <source>
        <dbReference type="PROSITE" id="PS50994"/>
    </source>
</evidence>
<feature type="region of interest" description="Disordered" evidence="17">
    <location>
        <begin position="1"/>
        <end position="41"/>
    </location>
</feature>
<dbReference type="InterPro" id="IPR043502">
    <property type="entry name" value="DNA/RNA_pol_sf"/>
</dbReference>
<evidence type="ECO:0000256" key="1">
    <source>
        <dbReference type="ARBA" id="ARBA00022670"/>
    </source>
</evidence>
<evidence type="ECO:0000256" key="10">
    <source>
        <dbReference type="ARBA" id="ARBA00022908"/>
    </source>
</evidence>
<dbReference type="InterPro" id="IPR056924">
    <property type="entry name" value="SH3_Tf2-1"/>
</dbReference>
<dbReference type="InterPro" id="IPR041588">
    <property type="entry name" value="Integrase_H2C2"/>
</dbReference>
<dbReference type="Gramene" id="PRQ22490">
    <property type="protein sequence ID" value="PRQ22490"/>
    <property type="gene ID" value="RchiOBHm_Chr6g0250891"/>
</dbReference>
<feature type="coiled-coil region" evidence="16">
    <location>
        <begin position="44"/>
        <end position="71"/>
    </location>
</feature>
<dbReference type="Gene3D" id="2.40.70.10">
    <property type="entry name" value="Acid Proteases"/>
    <property type="match status" value="1"/>
</dbReference>
<dbReference type="GO" id="GO:0006508">
    <property type="term" value="P:proteolysis"/>
    <property type="evidence" value="ECO:0007669"/>
    <property type="project" value="UniProtKB-KW"/>
</dbReference>
<dbReference type="PROSITE" id="PS50013">
    <property type="entry name" value="CHROMO_2"/>
    <property type="match status" value="1"/>
</dbReference>
<keyword evidence="16" id="KW-0175">Coiled coil</keyword>
<dbReference type="InterPro" id="IPR041577">
    <property type="entry name" value="RT_RNaseH_2"/>
</dbReference>
<evidence type="ECO:0000256" key="2">
    <source>
        <dbReference type="ARBA" id="ARBA00022679"/>
    </source>
</evidence>
<dbReference type="SUPFAM" id="SSF53098">
    <property type="entry name" value="Ribonuclease H-like"/>
    <property type="match status" value="1"/>
</dbReference>
<dbReference type="InterPro" id="IPR045358">
    <property type="entry name" value="Ty3_capsid"/>
</dbReference>
<evidence type="ECO:0000256" key="15">
    <source>
        <dbReference type="ARBA" id="ARBA00023268"/>
    </source>
</evidence>
<evidence type="ECO:0000256" key="17">
    <source>
        <dbReference type="SAM" id="MobiDB-lite"/>
    </source>
</evidence>
<dbReference type="FunFam" id="3.30.70.270:FF:000020">
    <property type="entry name" value="Transposon Tf2-6 polyprotein-like Protein"/>
    <property type="match status" value="1"/>
</dbReference>
<dbReference type="Pfam" id="PF13975">
    <property type="entry name" value="gag-asp_proteas"/>
    <property type="match status" value="1"/>
</dbReference>
<feature type="compositionally biased region" description="Low complexity" evidence="17">
    <location>
        <begin position="121"/>
        <end position="143"/>
    </location>
</feature>
<keyword evidence="5" id="KW-0479">Metal-binding</keyword>
<keyword evidence="1" id="KW-0645">Protease</keyword>
<dbReference type="InterPro" id="IPR050951">
    <property type="entry name" value="Retrovirus_Pol_polyprotein"/>
</dbReference>
<dbReference type="CDD" id="cd09274">
    <property type="entry name" value="RNase_HI_RT_Ty3"/>
    <property type="match status" value="1"/>
</dbReference>
<dbReference type="Pfam" id="PF00078">
    <property type="entry name" value="RVT_1"/>
    <property type="match status" value="1"/>
</dbReference>